<dbReference type="CDD" id="cd00038">
    <property type="entry name" value="CAP_ED"/>
    <property type="match status" value="1"/>
</dbReference>
<dbReference type="PROSITE" id="PS50042">
    <property type="entry name" value="CNMP_BINDING_3"/>
    <property type="match status" value="1"/>
</dbReference>
<dbReference type="SUPFAM" id="SSF51206">
    <property type="entry name" value="cAMP-binding domain-like"/>
    <property type="match status" value="1"/>
</dbReference>
<evidence type="ECO:0000313" key="2">
    <source>
        <dbReference type="EMBL" id="OQP53260.1"/>
    </source>
</evidence>
<dbReference type="Gene3D" id="2.60.120.10">
    <property type="entry name" value="Jelly Rolls"/>
    <property type="match status" value="1"/>
</dbReference>
<feature type="domain" description="Cyclic nucleotide-binding" evidence="1">
    <location>
        <begin position="11"/>
        <end position="115"/>
    </location>
</feature>
<gene>
    <name evidence="2" type="ORF">A4D02_22995</name>
</gene>
<evidence type="ECO:0000313" key="3">
    <source>
        <dbReference type="Proteomes" id="UP000192277"/>
    </source>
</evidence>
<comment type="caution">
    <text evidence="2">The sequence shown here is derived from an EMBL/GenBank/DDBJ whole genome shotgun (WGS) entry which is preliminary data.</text>
</comment>
<dbReference type="SMART" id="SM00100">
    <property type="entry name" value="cNMP"/>
    <property type="match status" value="1"/>
</dbReference>
<name>A0ABX3P3Z8_9BACT</name>
<dbReference type="EMBL" id="LWBO01000003">
    <property type="protein sequence ID" value="OQP53260.1"/>
    <property type="molecule type" value="Genomic_DNA"/>
</dbReference>
<dbReference type="InterPro" id="IPR014710">
    <property type="entry name" value="RmlC-like_jellyroll"/>
</dbReference>
<dbReference type="RefSeq" id="WP_014218197.1">
    <property type="nucleotide sequence ID" value="NZ_LWBO01000003.1"/>
</dbReference>
<organism evidence="2 3">
    <name type="scientific">Niastella koreensis</name>
    <dbReference type="NCBI Taxonomy" id="354356"/>
    <lineage>
        <taxon>Bacteria</taxon>
        <taxon>Pseudomonadati</taxon>
        <taxon>Bacteroidota</taxon>
        <taxon>Chitinophagia</taxon>
        <taxon>Chitinophagales</taxon>
        <taxon>Chitinophagaceae</taxon>
        <taxon>Niastella</taxon>
    </lineage>
</organism>
<reference evidence="2 3" key="1">
    <citation type="submission" date="2016-04" db="EMBL/GenBank/DDBJ databases">
        <authorList>
            <person name="Chen L."/>
            <person name="Zhuang W."/>
            <person name="Wang G."/>
        </authorList>
    </citation>
    <scope>NUCLEOTIDE SEQUENCE [LARGE SCALE GENOMIC DNA]</scope>
    <source>
        <strain evidence="3">GR20</strain>
    </source>
</reference>
<protein>
    <submittedName>
        <fullName evidence="2">Cyclic nucleotide-binding protein</fullName>
    </submittedName>
</protein>
<dbReference type="InterPro" id="IPR000595">
    <property type="entry name" value="cNMP-bd_dom"/>
</dbReference>
<proteinExistence type="predicted"/>
<keyword evidence="3" id="KW-1185">Reference proteome</keyword>
<evidence type="ECO:0000259" key="1">
    <source>
        <dbReference type="PROSITE" id="PS50042"/>
    </source>
</evidence>
<accession>A0ABX3P3Z8</accession>
<sequence length="194" mass="22691">MFDLLFDHLARFVRINETEREILLSKLKYKKVSKKEFLLKQGQICSGNYFVLSGCIRLYSITDNGTEQILQFAIPGWWISDYQSFQNNIPSTYNIQVVEDSEIAIITRSDSDELFQQIPVLNNYFRLLMQRAYTAALRKMELLLVTSAEERYFQFVKNYPEFVQQVPQYMLASFLGFTPEFLSMLRAKVKSGGN</sequence>
<dbReference type="Pfam" id="PF00027">
    <property type="entry name" value="cNMP_binding"/>
    <property type="match status" value="1"/>
</dbReference>
<dbReference type="Proteomes" id="UP000192277">
    <property type="component" value="Unassembled WGS sequence"/>
</dbReference>
<dbReference type="InterPro" id="IPR018490">
    <property type="entry name" value="cNMP-bd_dom_sf"/>
</dbReference>